<reference evidence="1" key="1">
    <citation type="submission" date="2023-11" db="EMBL/GenBank/DDBJ databases">
        <title>WGS of Aeromonas in Northern Israel.</title>
        <authorList>
            <person name="Hershko Y."/>
        </authorList>
    </citation>
    <scope>NUCLEOTIDE SEQUENCE</scope>
    <source>
        <strain evidence="1">02297</strain>
    </source>
</reference>
<protein>
    <submittedName>
        <fullName evidence="1">Uncharacterized protein</fullName>
    </submittedName>
</protein>
<sequence length="42" mass="4553">MQCSLPKKGMLTLVLRPLLYGVLVNPSLVGEGIREALKEGND</sequence>
<organism evidence="1 2">
    <name type="scientific">Aeromonas media</name>
    <dbReference type="NCBI Taxonomy" id="651"/>
    <lineage>
        <taxon>Bacteria</taxon>
        <taxon>Pseudomonadati</taxon>
        <taxon>Pseudomonadota</taxon>
        <taxon>Gammaproteobacteria</taxon>
        <taxon>Aeromonadales</taxon>
        <taxon>Aeromonadaceae</taxon>
        <taxon>Aeromonas</taxon>
    </lineage>
</organism>
<evidence type="ECO:0000313" key="1">
    <source>
        <dbReference type="EMBL" id="MDX7922050.1"/>
    </source>
</evidence>
<dbReference type="EMBL" id="JAWZXF010000008">
    <property type="protein sequence ID" value="MDX7922050.1"/>
    <property type="molecule type" value="Genomic_DNA"/>
</dbReference>
<evidence type="ECO:0000313" key="2">
    <source>
        <dbReference type="Proteomes" id="UP001285835"/>
    </source>
</evidence>
<proteinExistence type="predicted"/>
<name>A0AAP6GB17_AERME</name>
<gene>
    <name evidence="1" type="ORF">SJS82_08895</name>
</gene>
<dbReference type="AlphaFoldDB" id="A0AAP6GB17"/>
<comment type="caution">
    <text evidence="1">The sequence shown here is derived from an EMBL/GenBank/DDBJ whole genome shotgun (WGS) entry which is preliminary data.</text>
</comment>
<dbReference type="Proteomes" id="UP001285835">
    <property type="component" value="Unassembled WGS sequence"/>
</dbReference>
<accession>A0AAP6GB17</accession>
<dbReference type="RefSeq" id="WP_319916930.1">
    <property type="nucleotide sequence ID" value="NZ_JAWZXF010000008.1"/>
</dbReference>